<dbReference type="GO" id="GO:0005829">
    <property type="term" value="C:cytosol"/>
    <property type="evidence" value="ECO:0007669"/>
    <property type="project" value="TreeGrafter"/>
</dbReference>
<evidence type="ECO:0000256" key="1">
    <source>
        <dbReference type="ARBA" id="ARBA00004117"/>
    </source>
</evidence>
<gene>
    <name evidence="10" type="ORF">SAMN05421742_10555</name>
</gene>
<keyword evidence="4 5" id="KW-0975">Bacterial flagellum</keyword>
<dbReference type="Pfam" id="PF07559">
    <property type="entry name" value="FlgE_D2"/>
    <property type="match status" value="1"/>
</dbReference>
<evidence type="ECO:0000256" key="2">
    <source>
        <dbReference type="ARBA" id="ARBA00009677"/>
    </source>
</evidence>
<dbReference type="Proteomes" id="UP000217076">
    <property type="component" value="Unassembled WGS sequence"/>
</dbReference>
<evidence type="ECO:0000256" key="5">
    <source>
        <dbReference type="RuleBase" id="RU362116"/>
    </source>
</evidence>
<dbReference type="InterPro" id="IPR020013">
    <property type="entry name" value="Flagellar_FlgE/F/G"/>
</dbReference>
<dbReference type="Pfam" id="PF06429">
    <property type="entry name" value="Flg_bbr_C"/>
    <property type="match status" value="1"/>
</dbReference>
<dbReference type="InterPro" id="IPR001444">
    <property type="entry name" value="Flag_bb_rod_N"/>
</dbReference>
<dbReference type="InterPro" id="IPR053967">
    <property type="entry name" value="LlgE_F_G-like_D1"/>
</dbReference>
<comment type="subcellular location">
    <subcellularLocation>
        <location evidence="1 5">Bacterial flagellum basal body</location>
    </subcellularLocation>
</comment>
<feature type="domain" description="Flagellar hook protein FlgE D2" evidence="8">
    <location>
        <begin position="185"/>
        <end position="329"/>
    </location>
</feature>
<feature type="domain" description="Flagellar basal-body/hook protein C-terminal" evidence="7">
    <location>
        <begin position="388"/>
        <end position="431"/>
    </location>
</feature>
<dbReference type="SUPFAM" id="SSF117143">
    <property type="entry name" value="Flagellar hook protein flgE"/>
    <property type="match status" value="1"/>
</dbReference>
<comment type="function">
    <text evidence="5">A flexible structure which links the flagellar filament to the drive apparatus in the basal body.</text>
</comment>
<dbReference type="PANTHER" id="PTHR30435">
    <property type="entry name" value="FLAGELLAR PROTEIN"/>
    <property type="match status" value="1"/>
</dbReference>
<protein>
    <recommendedName>
        <fullName evidence="3 5">Flagellar hook protein FlgE</fullName>
    </recommendedName>
</protein>
<dbReference type="InterPro" id="IPR037925">
    <property type="entry name" value="FlgE/F/G-like"/>
</dbReference>
<keyword evidence="10" id="KW-0966">Cell projection</keyword>
<dbReference type="InterPro" id="IPR011491">
    <property type="entry name" value="FlgE_D2"/>
</dbReference>
<evidence type="ECO:0000256" key="4">
    <source>
        <dbReference type="ARBA" id="ARBA00023143"/>
    </source>
</evidence>
<dbReference type="InterPro" id="IPR037058">
    <property type="entry name" value="Falgellar_hook_FlgE_sf"/>
</dbReference>
<accession>A0A1G8AND7</accession>
<dbReference type="GO" id="GO:0009424">
    <property type="term" value="C:bacterial-type flagellum hook"/>
    <property type="evidence" value="ECO:0007669"/>
    <property type="project" value="TreeGrafter"/>
</dbReference>
<evidence type="ECO:0000259" key="9">
    <source>
        <dbReference type="Pfam" id="PF22692"/>
    </source>
</evidence>
<dbReference type="Pfam" id="PF00460">
    <property type="entry name" value="Flg_bb_rod"/>
    <property type="match status" value="1"/>
</dbReference>
<dbReference type="InterPro" id="IPR010930">
    <property type="entry name" value="Flg_bb/hook_C_dom"/>
</dbReference>
<dbReference type="Pfam" id="PF22692">
    <property type="entry name" value="LlgE_F_G_D1"/>
    <property type="match status" value="1"/>
</dbReference>
<dbReference type="OrthoDB" id="8372879at2"/>
<evidence type="ECO:0000313" key="11">
    <source>
        <dbReference type="Proteomes" id="UP000217076"/>
    </source>
</evidence>
<keyword evidence="11" id="KW-1185">Reference proteome</keyword>
<keyword evidence="10" id="KW-0969">Cilium</keyword>
<dbReference type="GO" id="GO:0071978">
    <property type="term" value="P:bacterial-type flagellum-dependent swarming motility"/>
    <property type="evidence" value="ECO:0007669"/>
    <property type="project" value="TreeGrafter"/>
</dbReference>
<evidence type="ECO:0000313" key="10">
    <source>
        <dbReference type="EMBL" id="SDH22501.1"/>
    </source>
</evidence>
<dbReference type="PROSITE" id="PS00588">
    <property type="entry name" value="FLAGELLA_BB_ROD"/>
    <property type="match status" value="1"/>
</dbReference>
<evidence type="ECO:0000259" key="8">
    <source>
        <dbReference type="Pfam" id="PF07559"/>
    </source>
</evidence>
<reference evidence="11" key="1">
    <citation type="submission" date="2016-10" db="EMBL/GenBank/DDBJ databases">
        <authorList>
            <person name="Varghese N."/>
            <person name="Submissions S."/>
        </authorList>
    </citation>
    <scope>NUCLEOTIDE SEQUENCE [LARGE SCALE GENOMIC DNA]</scope>
    <source>
        <strain evidence="11">930I</strain>
    </source>
</reference>
<feature type="domain" description="Flagellar basal body rod protein N-terminal" evidence="6">
    <location>
        <begin position="9"/>
        <end position="38"/>
    </location>
</feature>
<feature type="domain" description="Flagellar hook protein FlgE/F/G-like D1" evidence="9">
    <location>
        <begin position="86"/>
        <end position="152"/>
    </location>
</feature>
<evidence type="ECO:0000256" key="3">
    <source>
        <dbReference type="ARBA" id="ARBA00019015"/>
    </source>
</evidence>
<dbReference type="PANTHER" id="PTHR30435:SF1">
    <property type="entry name" value="FLAGELLAR HOOK PROTEIN FLGE"/>
    <property type="match status" value="1"/>
</dbReference>
<dbReference type="RefSeq" id="WP_092618525.1">
    <property type="nucleotide sequence ID" value="NZ_FNCV01000005.1"/>
</dbReference>
<dbReference type="EMBL" id="FNCV01000005">
    <property type="protein sequence ID" value="SDH22501.1"/>
    <property type="molecule type" value="Genomic_DNA"/>
</dbReference>
<keyword evidence="10" id="KW-0282">Flagellum</keyword>
<name>A0A1G8AND7_9PROT</name>
<proteinExistence type="inferred from homology"/>
<dbReference type="AlphaFoldDB" id="A0A1G8AND7"/>
<sequence>MSSLSSAMSIAVSALKSQASSVSAISNNLANSETIGYKTTDASFYSLVTGTSSNYNFTGAGVVANPRQNIAAQGAIVGTESTTDLAIDGNGFFVVTDDAGGDVFYYTRAGNFFADDDGNLVNRNGYYLQGYPTDNEGNVTTSAGTSSAGLETVNIERVSGSAIATTELSVSANLPADLAVGGTVEADVEIYDSLGVAHTVTITYEKTGANTWDMYIADPVLSSDGGTVSGTASSPTSASPVTLTFSADDGSLLSTSSDPITFDITGWSSGAADSSITYDPGTVGTTSGLSQWSSGADDPADADIDLGTIRQNGVRYGSFYSATIDEDGYVYANFSNGVSYPIYQIPLATFSNANGLEAVSGNAYSSTVDSGNATYVAAGSGGSGTIFSGSLERSTTDTADQFSKLITAQQAYSAASEIISSSQDMFDSLISAKR</sequence>
<dbReference type="NCBIfam" id="NF004242">
    <property type="entry name" value="PRK05682.2-1"/>
    <property type="match status" value="1"/>
</dbReference>
<dbReference type="STRING" id="83401.SAMN05421742_10555"/>
<organism evidence="10 11">
    <name type="scientific">Roseospirillum parvum</name>
    <dbReference type="NCBI Taxonomy" id="83401"/>
    <lineage>
        <taxon>Bacteria</taxon>
        <taxon>Pseudomonadati</taxon>
        <taxon>Pseudomonadota</taxon>
        <taxon>Alphaproteobacteria</taxon>
        <taxon>Rhodospirillales</taxon>
        <taxon>Rhodospirillaceae</taxon>
        <taxon>Roseospirillum</taxon>
    </lineage>
</organism>
<dbReference type="InterPro" id="IPR019776">
    <property type="entry name" value="Flagellar_basal_body_rod_CS"/>
</dbReference>
<dbReference type="Gene3D" id="2.60.98.20">
    <property type="entry name" value="Flagellar hook protein FlgE"/>
    <property type="match status" value="1"/>
</dbReference>
<comment type="similarity">
    <text evidence="2 5">Belongs to the flagella basal body rod proteins family.</text>
</comment>
<evidence type="ECO:0000259" key="6">
    <source>
        <dbReference type="Pfam" id="PF00460"/>
    </source>
</evidence>
<dbReference type="NCBIfam" id="TIGR03506">
    <property type="entry name" value="FlgEFG_subfam"/>
    <property type="match status" value="1"/>
</dbReference>
<evidence type="ECO:0000259" key="7">
    <source>
        <dbReference type="Pfam" id="PF06429"/>
    </source>
</evidence>
<dbReference type="GO" id="GO:0009425">
    <property type="term" value="C:bacterial-type flagellum basal body"/>
    <property type="evidence" value="ECO:0007669"/>
    <property type="project" value="UniProtKB-SubCell"/>
</dbReference>